<reference evidence="1" key="2">
    <citation type="journal article" date="2021" name="PeerJ">
        <title>Extensive microbial diversity within the chicken gut microbiome revealed by metagenomics and culture.</title>
        <authorList>
            <person name="Gilroy R."/>
            <person name="Ravi A."/>
            <person name="Getino M."/>
            <person name="Pursley I."/>
            <person name="Horton D.L."/>
            <person name="Alikhan N.F."/>
            <person name="Baker D."/>
            <person name="Gharbi K."/>
            <person name="Hall N."/>
            <person name="Watson M."/>
            <person name="Adriaenssens E.M."/>
            <person name="Foster-Nyarko E."/>
            <person name="Jarju S."/>
            <person name="Secka A."/>
            <person name="Antonio M."/>
            <person name="Oren A."/>
            <person name="Chaudhuri R.R."/>
            <person name="La Ragione R."/>
            <person name="Hildebrand F."/>
            <person name="Pallen M.J."/>
        </authorList>
    </citation>
    <scope>NUCLEOTIDE SEQUENCE</scope>
    <source>
        <strain evidence="1">11167</strain>
    </source>
</reference>
<evidence type="ECO:0000313" key="2">
    <source>
        <dbReference type="Proteomes" id="UP000823633"/>
    </source>
</evidence>
<dbReference type="Proteomes" id="UP000823633">
    <property type="component" value="Unassembled WGS sequence"/>
</dbReference>
<evidence type="ECO:0000313" key="1">
    <source>
        <dbReference type="EMBL" id="MBO8444013.1"/>
    </source>
</evidence>
<organism evidence="1 2">
    <name type="scientific">Candidatus Aphodenecus pullistercoris</name>
    <dbReference type="NCBI Taxonomy" id="2840669"/>
    <lineage>
        <taxon>Bacteria</taxon>
        <taxon>Pseudomonadati</taxon>
        <taxon>Spirochaetota</taxon>
        <taxon>Spirochaetia</taxon>
        <taxon>Spirochaetales</taxon>
        <taxon>Candidatus Aphodenecus</taxon>
    </lineage>
</organism>
<name>A0A9D9EAG6_9SPIR</name>
<comment type="caution">
    <text evidence="1">The sequence shown here is derived from an EMBL/GenBank/DDBJ whole genome shotgun (WGS) entry which is preliminary data.</text>
</comment>
<gene>
    <name evidence="1" type="ORF">IAC42_09720</name>
</gene>
<accession>A0A9D9EAG6</accession>
<protein>
    <submittedName>
        <fullName evidence="1">Uncharacterized protein</fullName>
    </submittedName>
</protein>
<proteinExistence type="predicted"/>
<dbReference type="AlphaFoldDB" id="A0A9D9EAG6"/>
<sequence length="208" mass="22892">MQLSQDASSSQSDISVQQFFIDVLNDYAEFMPSSDESIMDSAVSTFAGQIEATDEGHSTLFVKTGVNDYSGYFEFGDLEELADQLGGQEQSIIRQTDKSLSFYCSIDNYTELESIVPFLADPNISVYLAQYNIGYSEQDYMDMITFAIGEEAPDALRSSMITINVTVPGTITAIEGAEQTGPDSLSYSFPLIDFLLLAEPLAFSVQWS</sequence>
<reference evidence="1" key="1">
    <citation type="submission" date="2020-10" db="EMBL/GenBank/DDBJ databases">
        <authorList>
            <person name="Gilroy R."/>
        </authorList>
    </citation>
    <scope>NUCLEOTIDE SEQUENCE</scope>
    <source>
        <strain evidence="1">11167</strain>
    </source>
</reference>
<dbReference type="EMBL" id="JADIMU010000066">
    <property type="protein sequence ID" value="MBO8444013.1"/>
    <property type="molecule type" value="Genomic_DNA"/>
</dbReference>